<sequence length="378" mass="41652">MELTLCAWTPAEVYQRIERREPFFLLDVRNEDAFAKWRIEGEGIEALNVPYFDLLDGVEELVPQLPKDRDILVVCAKEGSSKFVAEELVKAGLNRVAYLQGGMRAWSEYLHPVKVGDVAGGALYQFLRVGKGCLSYAVVSNGEMAVIDPARFTDVYLNFAREQGAKVRAVIDTHLHADHISGGRALAEAAGATYYLPPDDATEVTFAYEPLRDGDEIRIGESRIAIRALHSPGHTPGSTSLVVDGRYLLSGDILFVGSIGRPDLAGRAKEFAPDLRRTLYETYRKLPDDLLVLPAHYAWSSEVNEAGCVCARLAELYAKNPGLRIEDEDAFLATVTENLPPQPNAYQQIRMTNMGKLAPNADEASEMEIGPNRCAVHG</sequence>
<dbReference type="GO" id="GO:0050313">
    <property type="term" value="F:sulfur dioxygenase activity"/>
    <property type="evidence" value="ECO:0007669"/>
    <property type="project" value="InterPro"/>
</dbReference>
<dbReference type="InterPro" id="IPR001279">
    <property type="entry name" value="Metallo-B-lactamas"/>
</dbReference>
<protein>
    <submittedName>
        <fullName evidence="2">Glyoxylase, beta-lactamase superfamily II</fullName>
    </submittedName>
</protein>
<keyword evidence="3" id="KW-1185">Reference proteome</keyword>
<evidence type="ECO:0000259" key="1">
    <source>
        <dbReference type="PROSITE" id="PS50206"/>
    </source>
</evidence>
<dbReference type="RefSeq" id="WP_200805698.1">
    <property type="nucleotide sequence ID" value="NZ_FTOO01000001.1"/>
</dbReference>
<feature type="domain" description="Rhodanese" evidence="1">
    <location>
        <begin position="19"/>
        <end position="115"/>
    </location>
</feature>
<dbReference type="SMART" id="SM00849">
    <property type="entry name" value="Lactamase_B"/>
    <property type="match status" value="1"/>
</dbReference>
<dbReference type="SUPFAM" id="SSF52821">
    <property type="entry name" value="Rhodanese/Cell cycle control phosphatase"/>
    <property type="match status" value="1"/>
</dbReference>
<name>A0A1N7JJM6_9BACL</name>
<dbReference type="FunFam" id="3.40.250.10:FF:000040">
    <property type="entry name" value="Zn-dependent hydroxyacylglutathione hydrolase"/>
    <property type="match status" value="1"/>
</dbReference>
<dbReference type="Gene3D" id="3.40.250.10">
    <property type="entry name" value="Rhodanese-like domain"/>
    <property type="match status" value="1"/>
</dbReference>
<dbReference type="GO" id="GO:0070813">
    <property type="term" value="P:hydrogen sulfide metabolic process"/>
    <property type="evidence" value="ECO:0007669"/>
    <property type="project" value="TreeGrafter"/>
</dbReference>
<dbReference type="GO" id="GO:0006749">
    <property type="term" value="P:glutathione metabolic process"/>
    <property type="evidence" value="ECO:0007669"/>
    <property type="project" value="InterPro"/>
</dbReference>
<dbReference type="STRING" id="252246.SAMN05421799_10114"/>
<dbReference type="Pfam" id="PF00753">
    <property type="entry name" value="Lactamase_B"/>
    <property type="match status" value="1"/>
</dbReference>
<dbReference type="SMART" id="SM00450">
    <property type="entry name" value="RHOD"/>
    <property type="match status" value="1"/>
</dbReference>
<dbReference type="InterPro" id="IPR051682">
    <property type="entry name" value="Mito_Persulfide_Diox"/>
</dbReference>
<dbReference type="EMBL" id="FTOO01000001">
    <property type="protein sequence ID" value="SIS49525.1"/>
    <property type="molecule type" value="Genomic_DNA"/>
</dbReference>
<reference evidence="3" key="1">
    <citation type="submission" date="2017-01" db="EMBL/GenBank/DDBJ databases">
        <authorList>
            <person name="Varghese N."/>
            <person name="Submissions S."/>
        </authorList>
    </citation>
    <scope>NUCLEOTIDE SEQUENCE [LARGE SCALE GENOMIC DNA]</scope>
    <source>
        <strain evidence="3">DSM 16176</strain>
    </source>
</reference>
<dbReference type="Gene3D" id="3.60.15.10">
    <property type="entry name" value="Ribonuclease Z/Hydroxyacylglutathione hydrolase-like"/>
    <property type="match status" value="1"/>
</dbReference>
<gene>
    <name evidence="2" type="ORF">SAMN05421799_10114</name>
</gene>
<dbReference type="InterPro" id="IPR036866">
    <property type="entry name" value="RibonucZ/Hydroxyglut_hydro"/>
</dbReference>
<dbReference type="CDD" id="cd07724">
    <property type="entry name" value="POD-like_MBL-fold"/>
    <property type="match status" value="1"/>
</dbReference>
<organism evidence="2 3">
    <name type="scientific">Alicyclobacillus vulcanalis</name>
    <dbReference type="NCBI Taxonomy" id="252246"/>
    <lineage>
        <taxon>Bacteria</taxon>
        <taxon>Bacillati</taxon>
        <taxon>Bacillota</taxon>
        <taxon>Bacilli</taxon>
        <taxon>Bacillales</taxon>
        <taxon>Alicyclobacillaceae</taxon>
        <taxon>Alicyclobacillus</taxon>
    </lineage>
</organism>
<dbReference type="InterPro" id="IPR044528">
    <property type="entry name" value="POD-like_MBL-fold"/>
</dbReference>
<dbReference type="InterPro" id="IPR001763">
    <property type="entry name" value="Rhodanese-like_dom"/>
</dbReference>
<evidence type="ECO:0000313" key="3">
    <source>
        <dbReference type="Proteomes" id="UP000186156"/>
    </source>
</evidence>
<proteinExistence type="predicted"/>
<dbReference type="InterPro" id="IPR036873">
    <property type="entry name" value="Rhodanese-like_dom_sf"/>
</dbReference>
<dbReference type="PROSITE" id="PS50206">
    <property type="entry name" value="RHODANESE_3"/>
    <property type="match status" value="1"/>
</dbReference>
<evidence type="ECO:0000313" key="2">
    <source>
        <dbReference type="EMBL" id="SIS49525.1"/>
    </source>
</evidence>
<dbReference type="Proteomes" id="UP000186156">
    <property type="component" value="Unassembled WGS sequence"/>
</dbReference>
<dbReference type="AlphaFoldDB" id="A0A1N7JJM6"/>
<accession>A0A1N7JJM6</accession>
<dbReference type="Pfam" id="PF00581">
    <property type="entry name" value="Rhodanese"/>
    <property type="match status" value="1"/>
</dbReference>
<dbReference type="PANTHER" id="PTHR43084:SF7">
    <property type="entry name" value="BETA-LACTAMASE DOMAIN PROTEIN"/>
    <property type="match status" value="1"/>
</dbReference>
<dbReference type="SUPFAM" id="SSF56281">
    <property type="entry name" value="Metallo-hydrolase/oxidoreductase"/>
    <property type="match status" value="1"/>
</dbReference>
<dbReference type="PANTHER" id="PTHR43084">
    <property type="entry name" value="PERSULFIDE DIOXYGENASE ETHE1"/>
    <property type="match status" value="1"/>
</dbReference>